<keyword evidence="4" id="KW-0378">Hydrolase</keyword>
<sequence length="63" mass="7259">MCKIAFKLGFEMVRQRGSHTVWQHPDGHTTTIPIHPGKTLPRGLTRKILSDLEITVEDYIKMK</sequence>
<reference evidence="9 10" key="1">
    <citation type="journal article" date="2015" name="ISME J.">
        <title>Genomic and phenotypic differentiation among Methanosarcina mazei populations from Columbia River sediment.</title>
        <authorList>
            <person name="Youngblut N.D."/>
            <person name="Wirth J.S."/>
            <person name="Henriksen J.R."/>
            <person name="Smith M."/>
            <person name="Simon H."/>
            <person name="Metcalf W.W."/>
            <person name="Whitaker R.J."/>
        </authorList>
    </citation>
    <scope>NUCLEOTIDE SEQUENCE [LARGE SCALE GENOMIC DNA]</scope>
    <source>
        <strain evidence="8 9">1.H.M.2.1</strain>
        <strain evidence="7 10">2.F.A.2.4</strain>
    </source>
</reference>
<dbReference type="InterPro" id="IPR038570">
    <property type="entry name" value="HicA_sf"/>
</dbReference>
<name>A0A0F8RMN0_METMZ</name>
<comment type="caution">
    <text evidence="8">The sequence shown here is derived from an EMBL/GenBank/DDBJ whole genome shotgun (WGS) entry which is preliminary data.</text>
</comment>
<dbReference type="SUPFAM" id="SSF54786">
    <property type="entry name" value="YcfA/nrd intein domain"/>
    <property type="match status" value="1"/>
</dbReference>
<dbReference type="EMBL" id="JJQU01000055">
    <property type="protein sequence ID" value="KKH88777.1"/>
    <property type="molecule type" value="Genomic_DNA"/>
</dbReference>
<accession>A0A0F8RMN0</accession>
<evidence type="ECO:0000313" key="7">
    <source>
        <dbReference type="EMBL" id="KKF99474.1"/>
    </source>
</evidence>
<evidence type="ECO:0000313" key="8">
    <source>
        <dbReference type="EMBL" id="KKH88777.1"/>
    </source>
</evidence>
<dbReference type="Pfam" id="PF07927">
    <property type="entry name" value="HicA_toxin"/>
    <property type="match status" value="1"/>
</dbReference>
<dbReference type="InterPro" id="IPR012933">
    <property type="entry name" value="HicA_mRNA_interferase"/>
</dbReference>
<dbReference type="PATRIC" id="fig|2209.56.peg.2649"/>
<keyword evidence="2" id="KW-0540">Nuclease</keyword>
<keyword evidence="1" id="KW-1277">Toxin-antitoxin system</keyword>
<evidence type="ECO:0000313" key="9">
    <source>
        <dbReference type="Proteomes" id="UP000034152"/>
    </source>
</evidence>
<dbReference type="PANTHER" id="PTHR34873">
    <property type="entry name" value="SSR1766 PROTEIN"/>
    <property type="match status" value="1"/>
</dbReference>
<dbReference type="Proteomes" id="UP000034578">
    <property type="component" value="Unassembled WGS sequence"/>
</dbReference>
<dbReference type="Gene3D" id="3.30.920.30">
    <property type="entry name" value="Hypothetical protein"/>
    <property type="match status" value="1"/>
</dbReference>
<dbReference type="AlphaFoldDB" id="A0A0F8RMN0"/>
<keyword evidence="10" id="KW-1185">Reference proteome</keyword>
<dbReference type="Proteomes" id="UP000034152">
    <property type="component" value="Unassembled WGS sequence"/>
</dbReference>
<dbReference type="EMBL" id="JJOS01000116">
    <property type="protein sequence ID" value="KKF99474.1"/>
    <property type="molecule type" value="Genomic_DNA"/>
</dbReference>
<dbReference type="PANTHER" id="PTHR34873:SF3">
    <property type="entry name" value="ADDICTION MODULE TOXIN, HICA FAMILY"/>
    <property type="match status" value="1"/>
</dbReference>
<proteinExistence type="predicted"/>
<dbReference type="GO" id="GO:0003729">
    <property type="term" value="F:mRNA binding"/>
    <property type="evidence" value="ECO:0007669"/>
    <property type="project" value="InterPro"/>
</dbReference>
<evidence type="ECO:0000256" key="6">
    <source>
        <dbReference type="ARBA" id="ARBA00023016"/>
    </source>
</evidence>
<dbReference type="GO" id="GO:0004519">
    <property type="term" value="F:endonuclease activity"/>
    <property type="evidence" value="ECO:0007669"/>
    <property type="project" value="UniProtKB-KW"/>
</dbReference>
<organism evidence="8 9">
    <name type="scientific">Methanosarcina mazei</name>
    <name type="common">Methanosarcina frisia</name>
    <dbReference type="NCBI Taxonomy" id="2209"/>
    <lineage>
        <taxon>Archaea</taxon>
        <taxon>Methanobacteriati</taxon>
        <taxon>Methanobacteriota</taxon>
        <taxon>Stenosarchaea group</taxon>
        <taxon>Methanomicrobia</taxon>
        <taxon>Methanosarcinales</taxon>
        <taxon>Methanosarcinaceae</taxon>
        <taxon>Methanosarcina</taxon>
    </lineage>
</organism>
<evidence type="ECO:0000256" key="3">
    <source>
        <dbReference type="ARBA" id="ARBA00022759"/>
    </source>
</evidence>
<keyword evidence="5" id="KW-0694">RNA-binding</keyword>
<evidence type="ECO:0000256" key="1">
    <source>
        <dbReference type="ARBA" id="ARBA00022649"/>
    </source>
</evidence>
<dbReference type="GO" id="GO:0016787">
    <property type="term" value="F:hydrolase activity"/>
    <property type="evidence" value="ECO:0007669"/>
    <property type="project" value="UniProtKB-KW"/>
</dbReference>
<evidence type="ECO:0008006" key="11">
    <source>
        <dbReference type="Google" id="ProtNLM"/>
    </source>
</evidence>
<evidence type="ECO:0000256" key="5">
    <source>
        <dbReference type="ARBA" id="ARBA00022884"/>
    </source>
</evidence>
<keyword evidence="3" id="KW-0255">Endonuclease</keyword>
<evidence type="ECO:0000256" key="4">
    <source>
        <dbReference type="ARBA" id="ARBA00022801"/>
    </source>
</evidence>
<evidence type="ECO:0000256" key="2">
    <source>
        <dbReference type="ARBA" id="ARBA00022722"/>
    </source>
</evidence>
<evidence type="ECO:0000313" key="10">
    <source>
        <dbReference type="Proteomes" id="UP000034578"/>
    </source>
</evidence>
<keyword evidence="6" id="KW-0346">Stress response</keyword>
<gene>
    <name evidence="7" type="ORF">DU47_00480</name>
    <name evidence="8" type="ORF">DU80_12315</name>
</gene>
<protein>
    <recommendedName>
        <fullName evidence="11">Addiction module toxin, HicA family</fullName>
    </recommendedName>
</protein>